<organism evidence="2">
    <name type="scientific">Arundo donax</name>
    <name type="common">Giant reed</name>
    <name type="synonym">Donax arundinaceus</name>
    <dbReference type="NCBI Taxonomy" id="35708"/>
    <lineage>
        <taxon>Eukaryota</taxon>
        <taxon>Viridiplantae</taxon>
        <taxon>Streptophyta</taxon>
        <taxon>Embryophyta</taxon>
        <taxon>Tracheophyta</taxon>
        <taxon>Spermatophyta</taxon>
        <taxon>Magnoliopsida</taxon>
        <taxon>Liliopsida</taxon>
        <taxon>Poales</taxon>
        <taxon>Poaceae</taxon>
        <taxon>PACMAD clade</taxon>
        <taxon>Arundinoideae</taxon>
        <taxon>Arundineae</taxon>
        <taxon>Arundo</taxon>
    </lineage>
</organism>
<keyword evidence="1" id="KW-0812">Transmembrane</keyword>
<dbReference type="AlphaFoldDB" id="A0A0A8ZCZ4"/>
<reference evidence="2" key="2">
    <citation type="journal article" date="2015" name="Data Brief">
        <title>Shoot transcriptome of the giant reed, Arundo donax.</title>
        <authorList>
            <person name="Barrero R.A."/>
            <person name="Guerrero F.D."/>
            <person name="Moolhuijzen P."/>
            <person name="Goolsby J.A."/>
            <person name="Tidwell J."/>
            <person name="Bellgard S.E."/>
            <person name="Bellgard M.I."/>
        </authorList>
    </citation>
    <scope>NUCLEOTIDE SEQUENCE</scope>
    <source>
        <tissue evidence="2">Shoot tissue taken approximately 20 cm above the soil surface</tissue>
    </source>
</reference>
<sequence length="51" mass="5984">MSEQTHTSRQKCNAITLSTTNNFFLILLGIQYMKMRIPKRPRQLDDTHHAP</sequence>
<dbReference type="EMBL" id="GBRH01261234">
    <property type="protein sequence ID" value="JAD36661.1"/>
    <property type="molecule type" value="Transcribed_RNA"/>
</dbReference>
<evidence type="ECO:0000256" key="1">
    <source>
        <dbReference type="SAM" id="Phobius"/>
    </source>
</evidence>
<feature type="transmembrane region" description="Helical" evidence="1">
    <location>
        <begin position="14"/>
        <end position="33"/>
    </location>
</feature>
<proteinExistence type="predicted"/>
<keyword evidence="1" id="KW-1133">Transmembrane helix</keyword>
<evidence type="ECO:0000313" key="2">
    <source>
        <dbReference type="EMBL" id="JAD36661.1"/>
    </source>
</evidence>
<accession>A0A0A8ZCZ4</accession>
<protein>
    <submittedName>
        <fullName evidence="2">Uncharacterized protein</fullName>
    </submittedName>
</protein>
<name>A0A0A8ZCZ4_ARUDO</name>
<reference evidence="2" key="1">
    <citation type="submission" date="2014-09" db="EMBL/GenBank/DDBJ databases">
        <authorList>
            <person name="Magalhaes I.L.F."/>
            <person name="Oliveira U."/>
            <person name="Santos F.R."/>
            <person name="Vidigal T.H.D.A."/>
            <person name="Brescovit A.D."/>
            <person name="Santos A.J."/>
        </authorList>
    </citation>
    <scope>NUCLEOTIDE SEQUENCE</scope>
    <source>
        <tissue evidence="2">Shoot tissue taken approximately 20 cm above the soil surface</tissue>
    </source>
</reference>
<keyword evidence="1" id="KW-0472">Membrane</keyword>